<gene>
    <name evidence="1" type="ORF">V6N11_059849</name>
</gene>
<comment type="caution">
    <text evidence="1">The sequence shown here is derived from an EMBL/GenBank/DDBJ whole genome shotgun (WGS) entry which is preliminary data.</text>
</comment>
<accession>A0ABR2NYU1</accession>
<protein>
    <submittedName>
        <fullName evidence="1">Uncharacterized protein</fullName>
    </submittedName>
</protein>
<dbReference type="EMBL" id="JBBPBN010000090">
    <property type="protein sequence ID" value="KAK8981165.1"/>
    <property type="molecule type" value="Genomic_DNA"/>
</dbReference>
<dbReference type="Proteomes" id="UP001396334">
    <property type="component" value="Unassembled WGS sequence"/>
</dbReference>
<reference evidence="1 2" key="1">
    <citation type="journal article" date="2024" name="G3 (Bethesda)">
        <title>Genome assembly of Hibiscus sabdariffa L. provides insights into metabolisms of medicinal natural products.</title>
        <authorList>
            <person name="Kim T."/>
        </authorList>
    </citation>
    <scope>NUCLEOTIDE SEQUENCE [LARGE SCALE GENOMIC DNA]</scope>
    <source>
        <strain evidence="1">TK-2024</strain>
        <tissue evidence="1">Old leaves</tissue>
    </source>
</reference>
<evidence type="ECO:0000313" key="2">
    <source>
        <dbReference type="Proteomes" id="UP001396334"/>
    </source>
</evidence>
<dbReference type="PANTHER" id="PTHR34669:SF2">
    <property type="entry name" value="THIOREDOXIN-LIKE FOLD DOMAIN-CONTAINING PROTEIN MRL7, CHLOROPLASTIC"/>
    <property type="match status" value="1"/>
</dbReference>
<sequence>MMLKLSSVSDLDSSYEVSRYAANTFVSMCSISSNPSKTEAQKIWGNQDQKSLLFPITKMKIVIKASQQPFLRRQDVVDSEVSVRGKKMVVEEDDPNWPLDADVGWGNGASEYFEHHAIKTVVGEDGSEIDWEGEIDDSWGNSQLEDFERAREGNPGISECQGPIAISGSQTGYQVLREIWHMLLKSGNAPRFCFCLETELCTKREGFYMLQGR</sequence>
<name>A0ABR2NYU1_9ROSI</name>
<evidence type="ECO:0000313" key="1">
    <source>
        <dbReference type="EMBL" id="KAK8981165.1"/>
    </source>
</evidence>
<dbReference type="PANTHER" id="PTHR34669">
    <property type="entry name" value="THIOREDOXIN-LIKE FOLD DOMAIN-CONTAINING PROTEIN MRL7L, CHLOROPLASTIC"/>
    <property type="match status" value="1"/>
</dbReference>
<keyword evidence="2" id="KW-1185">Reference proteome</keyword>
<proteinExistence type="predicted"/>
<organism evidence="1 2">
    <name type="scientific">Hibiscus sabdariffa</name>
    <name type="common">roselle</name>
    <dbReference type="NCBI Taxonomy" id="183260"/>
    <lineage>
        <taxon>Eukaryota</taxon>
        <taxon>Viridiplantae</taxon>
        <taxon>Streptophyta</taxon>
        <taxon>Embryophyta</taxon>
        <taxon>Tracheophyta</taxon>
        <taxon>Spermatophyta</taxon>
        <taxon>Magnoliopsida</taxon>
        <taxon>eudicotyledons</taxon>
        <taxon>Gunneridae</taxon>
        <taxon>Pentapetalae</taxon>
        <taxon>rosids</taxon>
        <taxon>malvids</taxon>
        <taxon>Malvales</taxon>
        <taxon>Malvaceae</taxon>
        <taxon>Malvoideae</taxon>
        <taxon>Hibiscus</taxon>
    </lineage>
</organism>
<dbReference type="InterPro" id="IPR044701">
    <property type="entry name" value="MRL7/MRL7L"/>
</dbReference>